<keyword evidence="3" id="KW-1185">Reference proteome</keyword>
<reference evidence="2 3" key="2">
    <citation type="journal article" date="2017" name="Nature">
        <title>The Apostasia genome and the evolution of orchids.</title>
        <authorList>
            <person name="Zhang G.Q."/>
            <person name="Liu K.W."/>
            <person name="Li Z."/>
            <person name="Lohaus R."/>
            <person name="Hsiao Y.Y."/>
            <person name="Niu S.C."/>
            <person name="Wang J.Y."/>
            <person name="Lin Y.C."/>
            <person name="Xu Q."/>
            <person name="Chen L.J."/>
            <person name="Yoshida K."/>
            <person name="Fujiwara S."/>
            <person name="Wang Z.W."/>
            <person name="Zhang Y.Q."/>
            <person name="Mitsuda N."/>
            <person name="Wang M."/>
            <person name="Liu G.H."/>
            <person name="Pecoraro L."/>
            <person name="Huang H.X."/>
            <person name="Xiao X.J."/>
            <person name="Lin M."/>
            <person name="Wu X.Y."/>
            <person name="Wu W.L."/>
            <person name="Chen Y.Y."/>
            <person name="Chang S.B."/>
            <person name="Sakamoto S."/>
            <person name="Ohme-Takagi M."/>
            <person name="Yagi M."/>
            <person name="Zeng S.J."/>
            <person name="Shen C.Y."/>
            <person name="Yeh C.M."/>
            <person name="Luo Y.B."/>
            <person name="Tsai W.C."/>
            <person name="Van de Peer Y."/>
            <person name="Liu Z.J."/>
        </authorList>
    </citation>
    <scope>NUCLEOTIDE SEQUENCE [LARGE SCALE GENOMIC DNA]</scope>
    <source>
        <tissue evidence="2">The whole plant</tissue>
    </source>
</reference>
<reference evidence="2 3" key="1">
    <citation type="journal article" date="2016" name="Sci. Rep.">
        <title>The Dendrobium catenatum Lindl. genome sequence provides insights into polysaccharide synthase, floral development and adaptive evolution.</title>
        <authorList>
            <person name="Zhang G.Q."/>
            <person name="Xu Q."/>
            <person name="Bian C."/>
            <person name="Tsai W.C."/>
            <person name="Yeh C.M."/>
            <person name="Liu K.W."/>
            <person name="Yoshida K."/>
            <person name="Zhang L.S."/>
            <person name="Chang S.B."/>
            <person name="Chen F."/>
            <person name="Shi Y."/>
            <person name="Su Y.Y."/>
            <person name="Zhang Y.Q."/>
            <person name="Chen L.J."/>
            <person name="Yin Y."/>
            <person name="Lin M."/>
            <person name="Huang H."/>
            <person name="Deng H."/>
            <person name="Wang Z.W."/>
            <person name="Zhu S.L."/>
            <person name="Zhao X."/>
            <person name="Deng C."/>
            <person name="Niu S.C."/>
            <person name="Huang J."/>
            <person name="Wang M."/>
            <person name="Liu G.H."/>
            <person name="Yang H.J."/>
            <person name="Xiao X.J."/>
            <person name="Hsiao Y.Y."/>
            <person name="Wu W.L."/>
            <person name="Chen Y.Y."/>
            <person name="Mitsuda N."/>
            <person name="Ohme-Takagi M."/>
            <person name="Luo Y.B."/>
            <person name="Van de Peer Y."/>
            <person name="Liu Z.J."/>
        </authorList>
    </citation>
    <scope>NUCLEOTIDE SEQUENCE [LARGE SCALE GENOMIC DNA]</scope>
    <source>
        <tissue evidence="2">The whole plant</tissue>
    </source>
</reference>
<sequence>MSQSHFELSEQGRTSEDIRRLGGSLGLPHSLTGIRSLSRSRSLWPEKSPRQRSSLRFLSHARPPLPLDFFHSHDPKPEPARLPSFLAPVRNQPDASAREPRSRLHVQARLPQLPSPPSRLRTPRPNSSSPSRS</sequence>
<organism evidence="2 3">
    <name type="scientific">Dendrobium catenatum</name>
    <dbReference type="NCBI Taxonomy" id="906689"/>
    <lineage>
        <taxon>Eukaryota</taxon>
        <taxon>Viridiplantae</taxon>
        <taxon>Streptophyta</taxon>
        <taxon>Embryophyta</taxon>
        <taxon>Tracheophyta</taxon>
        <taxon>Spermatophyta</taxon>
        <taxon>Magnoliopsida</taxon>
        <taxon>Liliopsida</taxon>
        <taxon>Asparagales</taxon>
        <taxon>Orchidaceae</taxon>
        <taxon>Epidendroideae</taxon>
        <taxon>Malaxideae</taxon>
        <taxon>Dendrobiinae</taxon>
        <taxon>Dendrobium</taxon>
    </lineage>
</organism>
<accession>A0A2I0V9K3</accession>
<proteinExistence type="predicted"/>
<feature type="compositionally biased region" description="Basic and acidic residues" evidence="1">
    <location>
        <begin position="70"/>
        <end position="79"/>
    </location>
</feature>
<dbReference type="Proteomes" id="UP000233837">
    <property type="component" value="Unassembled WGS sequence"/>
</dbReference>
<dbReference type="EMBL" id="KZ504014">
    <property type="protein sequence ID" value="PKU60084.1"/>
    <property type="molecule type" value="Genomic_DNA"/>
</dbReference>
<feature type="compositionally biased region" description="Low complexity" evidence="1">
    <location>
        <begin position="118"/>
        <end position="133"/>
    </location>
</feature>
<protein>
    <submittedName>
        <fullName evidence="2">Uncharacterized protein</fullName>
    </submittedName>
</protein>
<dbReference type="AlphaFoldDB" id="A0A2I0V9K3"/>
<gene>
    <name evidence="2" type="ORF">MA16_Dca014979</name>
</gene>
<evidence type="ECO:0000313" key="3">
    <source>
        <dbReference type="Proteomes" id="UP000233837"/>
    </source>
</evidence>
<evidence type="ECO:0000313" key="2">
    <source>
        <dbReference type="EMBL" id="PKU60084.1"/>
    </source>
</evidence>
<feature type="compositionally biased region" description="Basic and acidic residues" evidence="1">
    <location>
        <begin position="7"/>
        <end position="20"/>
    </location>
</feature>
<evidence type="ECO:0000256" key="1">
    <source>
        <dbReference type="SAM" id="MobiDB-lite"/>
    </source>
</evidence>
<feature type="region of interest" description="Disordered" evidence="1">
    <location>
        <begin position="1"/>
        <end position="133"/>
    </location>
</feature>
<name>A0A2I0V9K3_9ASPA</name>